<sequence length="145" mass="15944">MQRRRHGPGSLFSQLVQLTRTRGTRHPAATAATPAHPHAQPARARSASAGRNKHRADIRAANSAREAPAWASPARLVVRRPSPCPLSLVSRSGNDCHAFLREGLSLRGRAPQFRFAARLSAATFITHKRQEVAEVPFSEEIILYN</sequence>
<gene>
    <name evidence="2" type="ORF">NDU88_000349</name>
</gene>
<evidence type="ECO:0000313" key="2">
    <source>
        <dbReference type="EMBL" id="KAJ1087155.1"/>
    </source>
</evidence>
<protein>
    <submittedName>
        <fullName evidence="2">Uncharacterized protein</fullName>
    </submittedName>
</protein>
<evidence type="ECO:0000256" key="1">
    <source>
        <dbReference type="SAM" id="MobiDB-lite"/>
    </source>
</evidence>
<keyword evidence="3" id="KW-1185">Reference proteome</keyword>
<reference evidence="2" key="1">
    <citation type="journal article" date="2022" name="bioRxiv">
        <title>Sequencing and chromosome-scale assembly of the giantPleurodeles waltlgenome.</title>
        <authorList>
            <person name="Brown T."/>
            <person name="Elewa A."/>
            <person name="Iarovenko S."/>
            <person name="Subramanian E."/>
            <person name="Araus A.J."/>
            <person name="Petzold A."/>
            <person name="Susuki M."/>
            <person name="Suzuki K.-i.T."/>
            <person name="Hayashi T."/>
            <person name="Toyoda A."/>
            <person name="Oliveira C."/>
            <person name="Osipova E."/>
            <person name="Leigh N.D."/>
            <person name="Simon A."/>
            <person name="Yun M.H."/>
        </authorList>
    </citation>
    <scope>NUCLEOTIDE SEQUENCE</scope>
    <source>
        <strain evidence="2">20211129_DDA</strain>
        <tissue evidence="2">Liver</tissue>
    </source>
</reference>
<feature type="compositionally biased region" description="Low complexity" evidence="1">
    <location>
        <begin position="26"/>
        <end position="50"/>
    </location>
</feature>
<dbReference type="EMBL" id="JANPWB010000015">
    <property type="protein sequence ID" value="KAJ1087155.1"/>
    <property type="molecule type" value="Genomic_DNA"/>
</dbReference>
<feature type="region of interest" description="Disordered" evidence="1">
    <location>
        <begin position="21"/>
        <end position="64"/>
    </location>
</feature>
<proteinExistence type="predicted"/>
<dbReference type="Proteomes" id="UP001066276">
    <property type="component" value="Chromosome 11"/>
</dbReference>
<name>A0AAV7LIB1_PLEWA</name>
<evidence type="ECO:0000313" key="3">
    <source>
        <dbReference type="Proteomes" id="UP001066276"/>
    </source>
</evidence>
<accession>A0AAV7LIB1</accession>
<organism evidence="2 3">
    <name type="scientific">Pleurodeles waltl</name>
    <name type="common">Iberian ribbed newt</name>
    <dbReference type="NCBI Taxonomy" id="8319"/>
    <lineage>
        <taxon>Eukaryota</taxon>
        <taxon>Metazoa</taxon>
        <taxon>Chordata</taxon>
        <taxon>Craniata</taxon>
        <taxon>Vertebrata</taxon>
        <taxon>Euteleostomi</taxon>
        <taxon>Amphibia</taxon>
        <taxon>Batrachia</taxon>
        <taxon>Caudata</taxon>
        <taxon>Salamandroidea</taxon>
        <taxon>Salamandridae</taxon>
        <taxon>Pleurodelinae</taxon>
        <taxon>Pleurodeles</taxon>
    </lineage>
</organism>
<dbReference type="AlphaFoldDB" id="A0AAV7LIB1"/>
<comment type="caution">
    <text evidence="2">The sequence shown here is derived from an EMBL/GenBank/DDBJ whole genome shotgun (WGS) entry which is preliminary data.</text>
</comment>